<keyword evidence="1" id="KW-0175">Coiled coil</keyword>
<reference evidence="3 4" key="1">
    <citation type="journal article" date="2015" name="Sci. Rep.">
        <title>Genome of the facultative scuticociliatosis pathogen Pseudocohnilembus persalinus provides insight into its virulence through horizontal gene transfer.</title>
        <authorList>
            <person name="Xiong J."/>
            <person name="Wang G."/>
            <person name="Cheng J."/>
            <person name="Tian M."/>
            <person name="Pan X."/>
            <person name="Warren A."/>
            <person name="Jiang C."/>
            <person name="Yuan D."/>
            <person name="Miao W."/>
        </authorList>
    </citation>
    <scope>NUCLEOTIDE SEQUENCE [LARGE SCALE GENOMIC DNA]</scope>
    <source>
        <strain evidence="3">36N120E</strain>
    </source>
</reference>
<feature type="compositionally biased region" description="Low complexity" evidence="2">
    <location>
        <begin position="466"/>
        <end position="478"/>
    </location>
</feature>
<feature type="coiled-coil region" evidence="1">
    <location>
        <begin position="515"/>
        <end position="545"/>
    </location>
</feature>
<feature type="coiled-coil region" evidence="1">
    <location>
        <begin position="229"/>
        <end position="295"/>
    </location>
</feature>
<name>A0A0V0QAT0_PSEPJ</name>
<evidence type="ECO:0000256" key="1">
    <source>
        <dbReference type="SAM" id="Coils"/>
    </source>
</evidence>
<feature type="compositionally biased region" description="Polar residues" evidence="2">
    <location>
        <begin position="362"/>
        <end position="382"/>
    </location>
</feature>
<accession>A0A0V0QAT0</accession>
<evidence type="ECO:0000313" key="4">
    <source>
        <dbReference type="Proteomes" id="UP000054937"/>
    </source>
</evidence>
<dbReference type="AlphaFoldDB" id="A0A0V0QAT0"/>
<feature type="region of interest" description="Disordered" evidence="2">
    <location>
        <begin position="466"/>
        <end position="489"/>
    </location>
</feature>
<organism evidence="3 4">
    <name type="scientific">Pseudocohnilembus persalinus</name>
    <name type="common">Ciliate</name>
    <dbReference type="NCBI Taxonomy" id="266149"/>
    <lineage>
        <taxon>Eukaryota</taxon>
        <taxon>Sar</taxon>
        <taxon>Alveolata</taxon>
        <taxon>Ciliophora</taxon>
        <taxon>Intramacronucleata</taxon>
        <taxon>Oligohymenophorea</taxon>
        <taxon>Scuticociliatia</taxon>
        <taxon>Philasterida</taxon>
        <taxon>Pseudocohnilembidae</taxon>
        <taxon>Pseudocohnilembus</taxon>
    </lineage>
</organism>
<feature type="compositionally biased region" description="Polar residues" evidence="2">
    <location>
        <begin position="479"/>
        <end position="489"/>
    </location>
</feature>
<feature type="compositionally biased region" description="Low complexity" evidence="2">
    <location>
        <begin position="383"/>
        <end position="400"/>
    </location>
</feature>
<gene>
    <name evidence="3" type="ORF">PPERSA_02432</name>
</gene>
<evidence type="ECO:0000256" key="2">
    <source>
        <dbReference type="SAM" id="MobiDB-lite"/>
    </source>
</evidence>
<evidence type="ECO:0000313" key="3">
    <source>
        <dbReference type="EMBL" id="KRW99320.1"/>
    </source>
</evidence>
<feature type="coiled-coil region" evidence="1">
    <location>
        <begin position="8"/>
        <end position="63"/>
    </location>
</feature>
<feature type="compositionally biased region" description="Basic and acidic residues" evidence="2">
    <location>
        <begin position="401"/>
        <end position="420"/>
    </location>
</feature>
<dbReference type="Proteomes" id="UP000054937">
    <property type="component" value="Unassembled WGS sequence"/>
</dbReference>
<dbReference type="EMBL" id="LDAU01000214">
    <property type="protein sequence ID" value="KRW99320.1"/>
    <property type="molecule type" value="Genomic_DNA"/>
</dbReference>
<protein>
    <submittedName>
        <fullName evidence="3">Uncharacterized protein</fullName>
    </submittedName>
</protein>
<proteinExistence type="predicted"/>
<dbReference type="InParanoid" id="A0A0V0QAT0"/>
<sequence length="566" mass="67042">MKIEQELQNQHQIDLEQKDQQISNLEDQKFQLKRQVTLLEVKLETLQTDFQEQINQLQKQQHASDMELYSNISEGVHANQIPIHKHEAYICIKNELEDLKGIISKRETQIQKLNQELDQLKLDKTQIIQQTIEEKEKLAQQLRQEQTQKDIIEAQLEEMKKEFRARINDLNSSNQGSPNKNILNFNDISQDIDLNKLKQRELQQKILYDRIQHLQQQLTDLNVSSKACQKRLEGQIDTLKKENRDLQNDINKINMENQDKILDERKKYANLNKELKQMEREKLEAEKQLREARSYLMKVAGNKNVINQDDNNQNISQISMLPFQNTASYVENTKNVSELREYSSNIFQQNLVPEEKQPYQPGKTQNQEPNQNQSQLSFNDQNQNKFSTKQFQSQQNQFNQAEKENQNQLKQERPPNAKELKKIKQLKSKLKIANEKIMQLLQEKLLRTNCHSSFDPDSYIQTLKFQNQGQPQPQSQPQHINAQYSGDNSNYYNQQYEQFQTQNPVFFNTIVIPDNEQEQDLVEQLNKHKEKLDNLNRRIKEAASNTYRTYDMNNGYYPISYDLSNK</sequence>
<comment type="caution">
    <text evidence="3">The sequence shown here is derived from an EMBL/GenBank/DDBJ whole genome shotgun (WGS) entry which is preliminary data.</text>
</comment>
<keyword evidence="4" id="KW-1185">Reference proteome</keyword>
<feature type="region of interest" description="Disordered" evidence="2">
    <location>
        <begin position="356"/>
        <end position="420"/>
    </location>
</feature>
<feature type="coiled-coil region" evidence="1">
    <location>
        <begin position="96"/>
        <end position="173"/>
    </location>
</feature>